<dbReference type="AlphaFoldDB" id="G7JAW1"/>
<keyword evidence="1 2" id="KW-0812">Transmembrane</keyword>
<reference evidence="3" key="3">
    <citation type="submission" date="2015-04" db="UniProtKB">
        <authorList>
            <consortium name="EnsemblPlants"/>
        </authorList>
    </citation>
    <scope>IDENTIFICATION</scope>
    <source>
        <strain evidence="3">cv. Jemalong A17</strain>
    </source>
</reference>
<feature type="transmembrane region" description="Helical" evidence="1">
    <location>
        <begin position="113"/>
        <end position="131"/>
    </location>
</feature>
<evidence type="ECO:0000313" key="3">
    <source>
        <dbReference type="EnsemblPlants" id="AES72783"/>
    </source>
</evidence>
<keyword evidence="1" id="KW-1133">Transmembrane helix</keyword>
<dbReference type="EnsemblPlants" id="AES72783">
    <property type="protein sequence ID" value="AES72783"/>
    <property type="gene ID" value="MTR_3g095390"/>
</dbReference>
<gene>
    <name evidence="2" type="ordered locus">MTR_3g095390</name>
</gene>
<keyword evidence="1" id="KW-0472">Membrane</keyword>
<accession>G7JAW1</accession>
<evidence type="ECO:0000256" key="1">
    <source>
        <dbReference type="SAM" id="Phobius"/>
    </source>
</evidence>
<dbReference type="EMBL" id="CM001219">
    <property type="protein sequence ID" value="AES72783.1"/>
    <property type="molecule type" value="Genomic_DNA"/>
</dbReference>
<sequence length="136" mass="15528">MADDKAKNVTQKDDDVSGEVLVAAQRLMQLNNECNNINNNNDVKSGKGKRISCEGVDQRANNKEVKEIFRRKKMKKYRSLKEIYKVTVPIENWIDPFDKSNSRTLLPGKQDRFLTIILVWSIILATLLSLGEMALC</sequence>
<reference evidence="2 4" key="1">
    <citation type="journal article" date="2011" name="Nature">
        <title>The Medicago genome provides insight into the evolution of rhizobial symbioses.</title>
        <authorList>
            <person name="Young N.D."/>
            <person name="Debelle F."/>
            <person name="Oldroyd G.E."/>
            <person name="Geurts R."/>
            <person name="Cannon S.B."/>
            <person name="Udvardi M.K."/>
            <person name="Benedito V.A."/>
            <person name="Mayer K.F."/>
            <person name="Gouzy J."/>
            <person name="Schoof H."/>
            <person name="Van de Peer Y."/>
            <person name="Proost S."/>
            <person name="Cook D.R."/>
            <person name="Meyers B.C."/>
            <person name="Spannagl M."/>
            <person name="Cheung F."/>
            <person name="De Mita S."/>
            <person name="Krishnakumar V."/>
            <person name="Gundlach H."/>
            <person name="Zhou S."/>
            <person name="Mudge J."/>
            <person name="Bharti A.K."/>
            <person name="Murray J.D."/>
            <person name="Naoumkina M.A."/>
            <person name="Rosen B."/>
            <person name="Silverstein K.A."/>
            <person name="Tang H."/>
            <person name="Rombauts S."/>
            <person name="Zhao P.X."/>
            <person name="Zhou P."/>
            <person name="Barbe V."/>
            <person name="Bardou P."/>
            <person name="Bechner M."/>
            <person name="Bellec A."/>
            <person name="Berger A."/>
            <person name="Berges H."/>
            <person name="Bidwell S."/>
            <person name="Bisseling T."/>
            <person name="Choisne N."/>
            <person name="Couloux A."/>
            <person name="Denny R."/>
            <person name="Deshpande S."/>
            <person name="Dai X."/>
            <person name="Doyle J.J."/>
            <person name="Dudez A.M."/>
            <person name="Farmer A.D."/>
            <person name="Fouteau S."/>
            <person name="Franken C."/>
            <person name="Gibelin C."/>
            <person name="Gish J."/>
            <person name="Goldstein S."/>
            <person name="Gonzalez A.J."/>
            <person name="Green P.J."/>
            <person name="Hallab A."/>
            <person name="Hartog M."/>
            <person name="Hua A."/>
            <person name="Humphray S.J."/>
            <person name="Jeong D.H."/>
            <person name="Jing Y."/>
            <person name="Jocker A."/>
            <person name="Kenton S.M."/>
            <person name="Kim D.J."/>
            <person name="Klee K."/>
            <person name="Lai H."/>
            <person name="Lang C."/>
            <person name="Lin S."/>
            <person name="Macmil S.L."/>
            <person name="Magdelenat G."/>
            <person name="Matthews L."/>
            <person name="McCorrison J."/>
            <person name="Monaghan E.L."/>
            <person name="Mun J.H."/>
            <person name="Najar F.Z."/>
            <person name="Nicholson C."/>
            <person name="Noirot C."/>
            <person name="O'Bleness M."/>
            <person name="Paule C.R."/>
            <person name="Poulain J."/>
            <person name="Prion F."/>
            <person name="Qin B."/>
            <person name="Qu C."/>
            <person name="Retzel E.F."/>
            <person name="Riddle C."/>
            <person name="Sallet E."/>
            <person name="Samain S."/>
            <person name="Samson N."/>
            <person name="Sanders I."/>
            <person name="Saurat O."/>
            <person name="Scarpelli C."/>
            <person name="Schiex T."/>
            <person name="Segurens B."/>
            <person name="Severin A.J."/>
            <person name="Sherrier D.J."/>
            <person name="Shi R."/>
            <person name="Sims S."/>
            <person name="Singer S.R."/>
            <person name="Sinharoy S."/>
            <person name="Sterck L."/>
            <person name="Viollet A."/>
            <person name="Wang B.B."/>
            <person name="Wang K."/>
            <person name="Wang M."/>
            <person name="Wang X."/>
            <person name="Warfsmann J."/>
            <person name="Weissenbach J."/>
            <person name="White D.D."/>
            <person name="White J.D."/>
            <person name="Wiley G.B."/>
            <person name="Wincker P."/>
            <person name="Xing Y."/>
            <person name="Yang L."/>
            <person name="Yao Z."/>
            <person name="Ying F."/>
            <person name="Zhai J."/>
            <person name="Zhou L."/>
            <person name="Zuber A."/>
            <person name="Denarie J."/>
            <person name="Dixon R.A."/>
            <person name="May G.D."/>
            <person name="Schwartz D.C."/>
            <person name="Rogers J."/>
            <person name="Quetier F."/>
            <person name="Town C.D."/>
            <person name="Roe B.A."/>
        </authorList>
    </citation>
    <scope>NUCLEOTIDE SEQUENCE [LARGE SCALE GENOMIC DNA]</scope>
    <source>
        <strain evidence="2">A17</strain>
        <strain evidence="3 4">cv. Jemalong A17</strain>
    </source>
</reference>
<dbReference type="HOGENOM" id="CLU_1878493_0_0_1"/>
<evidence type="ECO:0000313" key="4">
    <source>
        <dbReference type="Proteomes" id="UP000002051"/>
    </source>
</evidence>
<evidence type="ECO:0000313" key="2">
    <source>
        <dbReference type="EMBL" id="AES72783.1"/>
    </source>
</evidence>
<proteinExistence type="predicted"/>
<organism evidence="2 4">
    <name type="scientific">Medicago truncatula</name>
    <name type="common">Barrel medic</name>
    <name type="synonym">Medicago tribuloides</name>
    <dbReference type="NCBI Taxonomy" id="3880"/>
    <lineage>
        <taxon>Eukaryota</taxon>
        <taxon>Viridiplantae</taxon>
        <taxon>Streptophyta</taxon>
        <taxon>Embryophyta</taxon>
        <taxon>Tracheophyta</taxon>
        <taxon>Spermatophyta</taxon>
        <taxon>Magnoliopsida</taxon>
        <taxon>eudicotyledons</taxon>
        <taxon>Gunneridae</taxon>
        <taxon>Pentapetalae</taxon>
        <taxon>rosids</taxon>
        <taxon>fabids</taxon>
        <taxon>Fabales</taxon>
        <taxon>Fabaceae</taxon>
        <taxon>Papilionoideae</taxon>
        <taxon>50 kb inversion clade</taxon>
        <taxon>NPAAA clade</taxon>
        <taxon>Hologalegina</taxon>
        <taxon>IRL clade</taxon>
        <taxon>Trifolieae</taxon>
        <taxon>Medicago</taxon>
    </lineage>
</organism>
<keyword evidence="4" id="KW-1185">Reference proteome</keyword>
<dbReference type="PaxDb" id="3880-AES72783"/>
<dbReference type="Proteomes" id="UP000002051">
    <property type="component" value="Chromosome 3"/>
</dbReference>
<name>G7JAW1_MEDTR</name>
<protein>
    <submittedName>
        <fullName evidence="2">Transmembrane protein, putative</fullName>
    </submittedName>
</protein>
<reference evidence="2 4" key="2">
    <citation type="journal article" date="2014" name="BMC Genomics">
        <title>An improved genome release (version Mt4.0) for the model legume Medicago truncatula.</title>
        <authorList>
            <person name="Tang H."/>
            <person name="Krishnakumar V."/>
            <person name="Bidwell S."/>
            <person name="Rosen B."/>
            <person name="Chan A."/>
            <person name="Zhou S."/>
            <person name="Gentzbittel L."/>
            <person name="Childs K.L."/>
            <person name="Yandell M."/>
            <person name="Gundlach H."/>
            <person name="Mayer K.F."/>
            <person name="Schwartz D.C."/>
            <person name="Town C.D."/>
        </authorList>
    </citation>
    <scope>GENOME REANNOTATION</scope>
    <source>
        <strain evidence="3 4">cv. Jemalong A17</strain>
    </source>
</reference>